<dbReference type="InterPro" id="IPR037062">
    <property type="entry name" value="Malic_N_dom_sf"/>
</dbReference>
<evidence type="ECO:0000256" key="1">
    <source>
        <dbReference type="ARBA" id="ARBA00008785"/>
    </source>
</evidence>
<dbReference type="SMART" id="SM01274">
    <property type="entry name" value="malic"/>
    <property type="match status" value="1"/>
</dbReference>
<dbReference type="InterPro" id="IPR001891">
    <property type="entry name" value="Malic_OxRdtase"/>
</dbReference>
<dbReference type="Gene3D" id="3.40.50.10380">
    <property type="entry name" value="Malic enzyme, N-terminal domain"/>
    <property type="match status" value="1"/>
</dbReference>
<feature type="binding site" evidence="4">
    <location>
        <position position="289"/>
    </location>
    <ligand>
        <name>(S)-malate</name>
        <dbReference type="ChEBI" id="CHEBI:15589"/>
    </ligand>
</feature>
<sequence length="388" mass="41677">MSDTEKDRIFQLHAHHTGVLNIQSQLEVHNRQDLARAYTPGVAFLSQEIAKNPRLKRQYTLSGKLIVLITDGSAVLGLGNLGPAAGLPVIEGKALLYKDLAKVNALPLALDQVPVDEAVTTIKNISQTFAGIHLEDIAAPRCFEIETKLSQALSIPVYHDDQEGTAIVVLAGLLNAVQVVGKELTQAHIVINGVGASGYATARLLHAIGVQHLTLVDIHGVITPDDRRYNRYQRQLAQELHTAPAQKGQTLTDVIAHQDIFIGLSDQNVLQPADVQQMNKQPIIFALANPVPEIAPAKAVQAGAAVVATGSSKYPNQVNNVLVFPGLFKGLLQSSLEQVDYGLQLLVAQKLAQLTAQPDAKHIIADVFDPRVVAAVSQAVAQYAQKGK</sequence>
<evidence type="ECO:0000256" key="3">
    <source>
        <dbReference type="PIRSR" id="PIRSR000106-1"/>
    </source>
</evidence>
<dbReference type="RefSeq" id="WP_046315405.1">
    <property type="nucleotide sequence ID" value="NZ_JBHSZT010000003.1"/>
</dbReference>
<dbReference type="SMART" id="SM00919">
    <property type="entry name" value="Malic_M"/>
    <property type="match status" value="1"/>
</dbReference>
<dbReference type="PIRSF" id="PIRSF000106">
    <property type="entry name" value="ME"/>
    <property type="match status" value="1"/>
</dbReference>
<dbReference type="Pfam" id="PF03949">
    <property type="entry name" value="Malic_M"/>
    <property type="match status" value="1"/>
</dbReference>
<dbReference type="InterPro" id="IPR012301">
    <property type="entry name" value="Malic_N_dom"/>
</dbReference>
<dbReference type="PATRIC" id="fig|1218492.5.peg.311"/>
<comment type="similarity">
    <text evidence="1 6">Belongs to the malic enzymes family.</text>
</comment>
<dbReference type="InterPro" id="IPR046346">
    <property type="entry name" value="Aminoacid_DH-like_N_sf"/>
</dbReference>
<evidence type="ECO:0000256" key="4">
    <source>
        <dbReference type="PIRSR" id="PIRSR000106-2"/>
    </source>
</evidence>
<feature type="domain" description="Malic enzyme N-terminal" evidence="8">
    <location>
        <begin position="17"/>
        <end position="150"/>
    </location>
</feature>
<feature type="binding site" evidence="4">
    <location>
        <position position="319"/>
    </location>
    <ligand>
        <name>(S)-malate</name>
        <dbReference type="ChEBI" id="CHEBI:15589"/>
    </ligand>
</feature>
<dbReference type="InterPro" id="IPR051674">
    <property type="entry name" value="Malate_Decarboxylase"/>
</dbReference>
<proteinExistence type="inferred from homology"/>
<evidence type="ECO:0000256" key="2">
    <source>
        <dbReference type="ARBA" id="ARBA00023002"/>
    </source>
</evidence>
<dbReference type="STRING" id="1218492.JG30_01980"/>
<feature type="domain" description="Malic enzyme NAD-binding" evidence="7">
    <location>
        <begin position="162"/>
        <end position="385"/>
    </location>
</feature>
<keyword evidence="5 6" id="KW-0479">Metal-binding</keyword>
<reference evidence="9 10" key="1">
    <citation type="submission" date="2015-01" db="EMBL/GenBank/DDBJ databases">
        <title>Comparative genomics of the lactic acid bacteria isolated from the honey bee gut.</title>
        <authorList>
            <person name="Ellegaard K.M."/>
            <person name="Tamarit D."/>
            <person name="Javelind E."/>
            <person name="Olofsson T."/>
            <person name="Andersson S.G."/>
            <person name="Vasquez A."/>
        </authorList>
    </citation>
    <scope>NUCLEOTIDE SEQUENCE [LARGE SCALE GENOMIC DNA]</scope>
    <source>
        <strain evidence="9 10">Bin4</strain>
    </source>
</reference>
<dbReference type="Gene3D" id="3.40.50.720">
    <property type="entry name" value="NAD(P)-binding Rossmann-like Domain"/>
    <property type="match status" value="1"/>
</dbReference>
<dbReference type="GO" id="GO:0051287">
    <property type="term" value="F:NAD binding"/>
    <property type="evidence" value="ECO:0007669"/>
    <property type="project" value="InterPro"/>
</dbReference>
<dbReference type="InterPro" id="IPR036291">
    <property type="entry name" value="NAD(P)-bd_dom_sf"/>
</dbReference>
<evidence type="ECO:0000259" key="8">
    <source>
        <dbReference type="SMART" id="SM01274"/>
    </source>
</evidence>
<dbReference type="GO" id="GO:0004470">
    <property type="term" value="F:malic enzyme activity"/>
    <property type="evidence" value="ECO:0007669"/>
    <property type="project" value="InterPro"/>
</dbReference>
<dbReference type="Pfam" id="PF00390">
    <property type="entry name" value="malic"/>
    <property type="match status" value="1"/>
</dbReference>
<accession>A0A0F4LVV3</accession>
<feature type="active site" description="Proton acceptor" evidence="3">
    <location>
        <position position="93"/>
    </location>
</feature>
<name>A0A0F4LVV3_9LACO</name>
<dbReference type="PANTHER" id="PTHR43237">
    <property type="entry name" value="NADP-DEPENDENT MALIC ENZYME"/>
    <property type="match status" value="1"/>
</dbReference>
<evidence type="ECO:0000256" key="6">
    <source>
        <dbReference type="RuleBase" id="RU003427"/>
    </source>
</evidence>
<evidence type="ECO:0000256" key="5">
    <source>
        <dbReference type="PIRSR" id="PIRSR000106-3"/>
    </source>
</evidence>
<feature type="binding site" evidence="5">
    <location>
        <position position="161"/>
    </location>
    <ligand>
        <name>a divalent metal cation</name>
        <dbReference type="ChEBI" id="CHEBI:60240"/>
    </ligand>
</feature>
<evidence type="ECO:0000313" key="10">
    <source>
        <dbReference type="Proteomes" id="UP000033558"/>
    </source>
</evidence>
<evidence type="ECO:0000313" key="9">
    <source>
        <dbReference type="EMBL" id="KJY62750.1"/>
    </source>
</evidence>
<keyword evidence="2" id="KW-0560">Oxidoreductase</keyword>
<feature type="binding site" evidence="5">
    <location>
        <position position="135"/>
    </location>
    <ligand>
        <name>a divalent metal cation</name>
        <dbReference type="ChEBI" id="CHEBI:60240"/>
    </ligand>
</feature>
<dbReference type="InterPro" id="IPR012302">
    <property type="entry name" value="Malic_NAD-bd"/>
</dbReference>
<comment type="cofactor">
    <cofactor evidence="5">
        <name>Mg(2+)</name>
        <dbReference type="ChEBI" id="CHEBI:18420"/>
    </cofactor>
    <cofactor evidence="5">
        <name>Mn(2+)</name>
        <dbReference type="ChEBI" id="CHEBI:29035"/>
    </cofactor>
    <text evidence="5">Divalent metal cations. Prefers magnesium or manganese.</text>
</comment>
<protein>
    <submittedName>
        <fullName evidence="9">Malic enzyme, NAD-dependent</fullName>
    </submittedName>
</protein>
<dbReference type="Proteomes" id="UP000033558">
    <property type="component" value="Unassembled WGS sequence"/>
</dbReference>
<dbReference type="GO" id="GO:0046872">
    <property type="term" value="F:metal ion binding"/>
    <property type="evidence" value="ECO:0007669"/>
    <property type="project" value="UniProtKB-KW"/>
</dbReference>
<dbReference type="PRINTS" id="PR00072">
    <property type="entry name" value="MALOXRDTASE"/>
</dbReference>
<dbReference type="AlphaFoldDB" id="A0A0F4LVV3"/>
<dbReference type="SUPFAM" id="SSF51735">
    <property type="entry name" value="NAD(P)-binding Rossmann-fold domains"/>
    <property type="match status" value="1"/>
</dbReference>
<dbReference type="PANTHER" id="PTHR43237:SF4">
    <property type="entry name" value="NADP-DEPENDENT MALIC ENZYME"/>
    <property type="match status" value="1"/>
</dbReference>
<keyword evidence="10" id="KW-1185">Reference proteome</keyword>
<dbReference type="EMBL" id="JXJQ01000003">
    <property type="protein sequence ID" value="KJY62750.1"/>
    <property type="molecule type" value="Genomic_DNA"/>
</dbReference>
<feature type="binding site" evidence="5">
    <location>
        <position position="136"/>
    </location>
    <ligand>
        <name>a divalent metal cation</name>
        <dbReference type="ChEBI" id="CHEBI:60240"/>
    </ligand>
</feature>
<feature type="active site" description="Proton donor" evidence="3">
    <location>
        <position position="38"/>
    </location>
</feature>
<comment type="caution">
    <text evidence="9">The sequence shown here is derived from an EMBL/GenBank/DDBJ whole genome shotgun (WGS) entry which is preliminary data.</text>
</comment>
<dbReference type="OrthoDB" id="9805787at2"/>
<dbReference type="SUPFAM" id="SSF53223">
    <property type="entry name" value="Aminoacid dehydrogenase-like, N-terminal domain"/>
    <property type="match status" value="1"/>
</dbReference>
<dbReference type="HOGENOM" id="CLU_034446_2_1_9"/>
<gene>
    <name evidence="9" type="ORF">JG30_01980</name>
</gene>
<evidence type="ECO:0000259" key="7">
    <source>
        <dbReference type="SMART" id="SM00919"/>
    </source>
</evidence>
<organism evidence="9 10">
    <name type="scientific">Bombilactobacillus mellifer</name>
    <dbReference type="NCBI Taxonomy" id="1218492"/>
    <lineage>
        <taxon>Bacteria</taxon>
        <taxon>Bacillati</taxon>
        <taxon>Bacillota</taxon>
        <taxon>Bacilli</taxon>
        <taxon>Lactobacillales</taxon>
        <taxon>Lactobacillaceae</taxon>
        <taxon>Bombilactobacillus</taxon>
    </lineage>
</organism>
<dbReference type="GO" id="GO:0016616">
    <property type="term" value="F:oxidoreductase activity, acting on the CH-OH group of donors, NAD or NADP as acceptor"/>
    <property type="evidence" value="ECO:0007669"/>
    <property type="project" value="InterPro"/>
</dbReference>